<sequence>MIRIFVSGHGSFASGILSAFTLILGKTAGAELYSFDFPEGDSAQQLLARMKCAISKFAGEDEILIFTDVRGGSPFHMAVSCMSDDARCRVLYGVTLGMLIETYMGRESYEDADELIDEVLKNKDHQSGCFRISDAESSCDLDDL</sequence>
<comment type="caution">
    <text evidence="9">The sequence shown here is derived from an EMBL/GenBank/DDBJ whole genome shotgun (WGS) entry which is preliminary data.</text>
</comment>
<evidence type="ECO:0000256" key="1">
    <source>
        <dbReference type="ARBA" id="ARBA00004496"/>
    </source>
</evidence>
<evidence type="ECO:0000256" key="3">
    <source>
        <dbReference type="ARBA" id="ARBA00022490"/>
    </source>
</evidence>
<evidence type="ECO:0000313" key="10">
    <source>
        <dbReference type="Proteomes" id="UP000434036"/>
    </source>
</evidence>
<dbReference type="GO" id="GO:0016301">
    <property type="term" value="F:kinase activity"/>
    <property type="evidence" value="ECO:0007669"/>
    <property type="project" value="UniProtKB-KW"/>
</dbReference>
<feature type="domain" description="PTS EIIA type-4" evidence="8">
    <location>
        <begin position="1"/>
        <end position="127"/>
    </location>
</feature>
<dbReference type="GO" id="GO:0016020">
    <property type="term" value="C:membrane"/>
    <property type="evidence" value="ECO:0007669"/>
    <property type="project" value="InterPro"/>
</dbReference>
<dbReference type="AlphaFoldDB" id="A0A6N8U273"/>
<gene>
    <name evidence="9" type="ORF">GSF08_00060</name>
</gene>
<keyword evidence="10" id="KW-1185">Reference proteome</keyword>
<evidence type="ECO:0000256" key="6">
    <source>
        <dbReference type="ARBA" id="ARBA00022683"/>
    </source>
</evidence>
<evidence type="ECO:0000256" key="4">
    <source>
        <dbReference type="ARBA" id="ARBA00022597"/>
    </source>
</evidence>
<protein>
    <submittedName>
        <fullName evidence="9">PTS N-acetylgalactosamine transporter subunit IIA</fullName>
    </submittedName>
</protein>
<keyword evidence="7" id="KW-0418">Kinase</keyword>
<dbReference type="GO" id="GO:0005737">
    <property type="term" value="C:cytoplasm"/>
    <property type="evidence" value="ECO:0007669"/>
    <property type="project" value="UniProtKB-SubCell"/>
</dbReference>
<accession>A0A6N8U273</accession>
<dbReference type="InterPro" id="IPR036662">
    <property type="entry name" value="PTS_EIIA_man-typ_sf"/>
</dbReference>
<dbReference type="GO" id="GO:0009401">
    <property type="term" value="P:phosphoenolpyruvate-dependent sugar phosphotransferase system"/>
    <property type="evidence" value="ECO:0007669"/>
    <property type="project" value="UniProtKB-KW"/>
</dbReference>
<evidence type="ECO:0000259" key="8">
    <source>
        <dbReference type="PROSITE" id="PS51096"/>
    </source>
</evidence>
<dbReference type="InterPro" id="IPR033887">
    <property type="entry name" value="PTS_IIA_man"/>
</dbReference>
<name>A0A6N8U273_9FIRM</name>
<keyword evidence="5" id="KW-0808">Transferase</keyword>
<dbReference type="PROSITE" id="PS51096">
    <property type="entry name" value="PTS_EIIA_TYPE_4"/>
    <property type="match status" value="1"/>
</dbReference>
<dbReference type="InterPro" id="IPR051471">
    <property type="entry name" value="Bacterial_PTS_sugar_comp"/>
</dbReference>
<dbReference type="PANTHER" id="PTHR33799:SF1">
    <property type="entry name" value="PTS SYSTEM MANNOSE-SPECIFIC EIIAB COMPONENT-RELATED"/>
    <property type="match status" value="1"/>
</dbReference>
<dbReference type="EMBL" id="WUUQ01000001">
    <property type="protein sequence ID" value="MXQ72332.1"/>
    <property type="molecule type" value="Genomic_DNA"/>
</dbReference>
<organism evidence="9 10">
    <name type="scientific">Copranaerobaculum intestinale</name>
    <dbReference type="NCBI Taxonomy" id="2692629"/>
    <lineage>
        <taxon>Bacteria</taxon>
        <taxon>Bacillati</taxon>
        <taxon>Bacillota</taxon>
        <taxon>Erysipelotrichia</taxon>
        <taxon>Erysipelotrichales</taxon>
        <taxon>Erysipelotrichaceae</taxon>
        <taxon>Copranaerobaculum</taxon>
    </lineage>
</organism>
<evidence type="ECO:0000256" key="7">
    <source>
        <dbReference type="ARBA" id="ARBA00022777"/>
    </source>
</evidence>
<evidence type="ECO:0000256" key="2">
    <source>
        <dbReference type="ARBA" id="ARBA00022448"/>
    </source>
</evidence>
<keyword evidence="2" id="KW-0813">Transport</keyword>
<dbReference type="Proteomes" id="UP000434036">
    <property type="component" value="Unassembled WGS sequence"/>
</dbReference>
<dbReference type="PANTHER" id="PTHR33799">
    <property type="entry name" value="PTS PERMEASE-RELATED-RELATED"/>
    <property type="match status" value="1"/>
</dbReference>
<keyword evidence="4" id="KW-0762">Sugar transport</keyword>
<dbReference type="Pfam" id="PF03610">
    <property type="entry name" value="EIIA-man"/>
    <property type="match status" value="1"/>
</dbReference>
<evidence type="ECO:0000256" key="5">
    <source>
        <dbReference type="ARBA" id="ARBA00022679"/>
    </source>
</evidence>
<reference evidence="9 10" key="2">
    <citation type="submission" date="2020-01" db="EMBL/GenBank/DDBJ databases">
        <title>Clostridiaceae sp. nov. isolated from the gut of human by culturomics.</title>
        <authorList>
            <person name="Chang Y."/>
        </authorList>
    </citation>
    <scope>NUCLEOTIDE SEQUENCE [LARGE SCALE GENOMIC DNA]</scope>
    <source>
        <strain evidence="9 10">DONG20-135</strain>
    </source>
</reference>
<keyword evidence="6" id="KW-0598">Phosphotransferase system</keyword>
<dbReference type="InterPro" id="IPR004701">
    <property type="entry name" value="PTS_EIIA_man-typ"/>
</dbReference>
<dbReference type="SUPFAM" id="SSF53062">
    <property type="entry name" value="PTS system fructose IIA component-like"/>
    <property type="match status" value="1"/>
</dbReference>
<keyword evidence="3" id="KW-0963">Cytoplasm</keyword>
<evidence type="ECO:0000313" key="9">
    <source>
        <dbReference type="EMBL" id="MXQ72332.1"/>
    </source>
</evidence>
<dbReference type="RefSeq" id="WP_160623835.1">
    <property type="nucleotide sequence ID" value="NZ_WUUQ01000001.1"/>
</dbReference>
<reference evidence="9 10" key="1">
    <citation type="submission" date="2019-12" db="EMBL/GenBank/DDBJ databases">
        <authorList>
            <person name="Yang R."/>
        </authorList>
    </citation>
    <scope>NUCLEOTIDE SEQUENCE [LARGE SCALE GENOMIC DNA]</scope>
    <source>
        <strain evidence="9 10">DONG20-135</strain>
    </source>
</reference>
<dbReference type="CDD" id="cd00006">
    <property type="entry name" value="PTS_IIA_man"/>
    <property type="match status" value="1"/>
</dbReference>
<dbReference type="Gene3D" id="3.40.50.510">
    <property type="entry name" value="Phosphotransferase system, mannose-type IIA component"/>
    <property type="match status" value="1"/>
</dbReference>
<proteinExistence type="predicted"/>
<comment type="subcellular location">
    <subcellularLocation>
        <location evidence="1">Cytoplasm</location>
    </subcellularLocation>
</comment>